<accession>A0ACC1XRR9</accession>
<reference evidence="1 2" key="1">
    <citation type="journal article" date="2023" name="Science">
        <title>Complex scaffold remodeling in plant triterpene biosynthesis.</title>
        <authorList>
            <person name="De La Pena R."/>
            <person name="Hodgson H."/>
            <person name="Liu J.C."/>
            <person name="Stephenson M.J."/>
            <person name="Martin A.C."/>
            <person name="Owen C."/>
            <person name="Harkess A."/>
            <person name="Leebens-Mack J."/>
            <person name="Jimenez L.E."/>
            <person name="Osbourn A."/>
            <person name="Sattely E.S."/>
        </authorList>
    </citation>
    <scope>NUCLEOTIDE SEQUENCE [LARGE SCALE GENOMIC DNA]</scope>
    <source>
        <strain evidence="2">cv. JPN11</strain>
        <tissue evidence="1">Leaf</tissue>
    </source>
</reference>
<dbReference type="EMBL" id="CM051401">
    <property type="protein sequence ID" value="KAJ4713866.1"/>
    <property type="molecule type" value="Genomic_DNA"/>
</dbReference>
<gene>
    <name evidence="1" type="ORF">OWV82_015904</name>
</gene>
<keyword evidence="1" id="KW-0503">Monooxygenase</keyword>
<keyword evidence="1" id="KW-0560">Oxidoreductase</keyword>
<protein>
    <submittedName>
        <fullName evidence="1">Flavin-containing monooxygenase</fullName>
    </submittedName>
</protein>
<dbReference type="Proteomes" id="UP001164539">
    <property type="component" value="Chromosome 8"/>
</dbReference>
<proteinExistence type="predicted"/>
<keyword evidence="2" id="KW-1185">Reference proteome</keyword>
<evidence type="ECO:0000313" key="2">
    <source>
        <dbReference type="Proteomes" id="UP001164539"/>
    </source>
</evidence>
<name>A0ACC1XRR9_MELAZ</name>
<organism evidence="1 2">
    <name type="scientific">Melia azedarach</name>
    <name type="common">Chinaberry tree</name>
    <dbReference type="NCBI Taxonomy" id="155640"/>
    <lineage>
        <taxon>Eukaryota</taxon>
        <taxon>Viridiplantae</taxon>
        <taxon>Streptophyta</taxon>
        <taxon>Embryophyta</taxon>
        <taxon>Tracheophyta</taxon>
        <taxon>Spermatophyta</taxon>
        <taxon>Magnoliopsida</taxon>
        <taxon>eudicotyledons</taxon>
        <taxon>Gunneridae</taxon>
        <taxon>Pentapetalae</taxon>
        <taxon>rosids</taxon>
        <taxon>malvids</taxon>
        <taxon>Sapindales</taxon>
        <taxon>Meliaceae</taxon>
        <taxon>Melia</taxon>
    </lineage>
</organism>
<comment type="caution">
    <text evidence="1">The sequence shown here is derived from an EMBL/GenBank/DDBJ whole genome shotgun (WGS) entry which is preliminary data.</text>
</comment>
<evidence type="ECO:0000313" key="1">
    <source>
        <dbReference type="EMBL" id="KAJ4713866.1"/>
    </source>
</evidence>
<sequence length="168" mass="19087">MWHHSMIERANEDGTVVFRNGKVISADVIIHCTGYKYYFPFLADVIKDGIVTVDDNRIHPLYKHVFSPAVSPGLSFVGIPQKLLPFPLSEYQSRWIAGCLSNRIELPSEEEMMEDIKAFYSELESSGKPKRHTHYMSDSFYEYMDFLAAQCGCPGHGKMEKGNGLCNL</sequence>